<dbReference type="Pfam" id="PF08672">
    <property type="entry name" value="ANAPC2"/>
    <property type="match status" value="1"/>
</dbReference>
<comment type="similarity">
    <text evidence="6">Belongs to the cullin family.</text>
</comment>
<feature type="domain" description="Cullin family profile" evidence="8">
    <location>
        <begin position="571"/>
        <end position="768"/>
    </location>
</feature>
<dbReference type="InterPro" id="IPR044554">
    <property type="entry name" value="ANAPC2"/>
</dbReference>
<feature type="compositionally biased region" description="Low complexity" evidence="7">
    <location>
        <begin position="74"/>
        <end position="90"/>
    </location>
</feature>
<organism evidence="9 10">
    <name type="scientific">Microdochium trichocladiopsis</name>
    <dbReference type="NCBI Taxonomy" id="1682393"/>
    <lineage>
        <taxon>Eukaryota</taxon>
        <taxon>Fungi</taxon>
        <taxon>Dikarya</taxon>
        <taxon>Ascomycota</taxon>
        <taxon>Pezizomycotina</taxon>
        <taxon>Sordariomycetes</taxon>
        <taxon>Xylariomycetidae</taxon>
        <taxon>Xylariales</taxon>
        <taxon>Microdochiaceae</taxon>
        <taxon>Microdochium</taxon>
    </lineage>
</organism>
<dbReference type="GeneID" id="70183449"/>
<dbReference type="PANTHER" id="PTHR45957">
    <property type="entry name" value="ANAPHASE-PROMOTING COMPLEX SUBUNIT 2"/>
    <property type="match status" value="1"/>
</dbReference>
<feature type="region of interest" description="Disordered" evidence="7">
    <location>
        <begin position="789"/>
        <end position="826"/>
    </location>
</feature>
<evidence type="ECO:0000313" key="9">
    <source>
        <dbReference type="EMBL" id="KAH7030972.1"/>
    </source>
</evidence>
<dbReference type="RefSeq" id="XP_046012652.1">
    <property type="nucleotide sequence ID" value="XM_046153903.1"/>
</dbReference>
<dbReference type="Gene3D" id="3.30.230.130">
    <property type="entry name" value="Cullin, Chain C, Domain 2"/>
    <property type="match status" value="1"/>
</dbReference>
<dbReference type="PANTHER" id="PTHR45957:SF1">
    <property type="entry name" value="ANAPHASE-PROMOTING COMPLEX SUBUNIT 2"/>
    <property type="match status" value="1"/>
</dbReference>
<dbReference type="SMART" id="SM00182">
    <property type="entry name" value="CULLIN"/>
    <property type="match status" value="1"/>
</dbReference>
<keyword evidence="5" id="KW-0131">Cell cycle</keyword>
<protein>
    <recommendedName>
        <fullName evidence="1">Anaphase-promoting complex subunit 2</fullName>
    </recommendedName>
</protein>
<feature type="compositionally biased region" description="Polar residues" evidence="7">
    <location>
        <begin position="57"/>
        <end position="67"/>
    </location>
</feature>
<dbReference type="GO" id="GO:0051301">
    <property type="term" value="P:cell division"/>
    <property type="evidence" value="ECO:0007669"/>
    <property type="project" value="UniProtKB-KW"/>
</dbReference>
<dbReference type="Pfam" id="PF26557">
    <property type="entry name" value="Cullin_AB"/>
    <property type="match status" value="1"/>
</dbReference>
<evidence type="ECO:0000313" key="10">
    <source>
        <dbReference type="Proteomes" id="UP000756346"/>
    </source>
</evidence>
<evidence type="ECO:0000256" key="5">
    <source>
        <dbReference type="ARBA" id="ARBA00023306"/>
    </source>
</evidence>
<accession>A0A9P8Y6Q1</accession>
<dbReference type="GO" id="GO:0005680">
    <property type="term" value="C:anaphase-promoting complex"/>
    <property type="evidence" value="ECO:0007669"/>
    <property type="project" value="TreeGrafter"/>
</dbReference>
<reference evidence="9" key="1">
    <citation type="journal article" date="2021" name="Nat. Commun.">
        <title>Genetic determinants of endophytism in the Arabidopsis root mycobiome.</title>
        <authorList>
            <person name="Mesny F."/>
            <person name="Miyauchi S."/>
            <person name="Thiergart T."/>
            <person name="Pickel B."/>
            <person name="Atanasova L."/>
            <person name="Karlsson M."/>
            <person name="Huettel B."/>
            <person name="Barry K.W."/>
            <person name="Haridas S."/>
            <person name="Chen C."/>
            <person name="Bauer D."/>
            <person name="Andreopoulos W."/>
            <person name="Pangilinan J."/>
            <person name="LaButti K."/>
            <person name="Riley R."/>
            <person name="Lipzen A."/>
            <person name="Clum A."/>
            <person name="Drula E."/>
            <person name="Henrissat B."/>
            <person name="Kohler A."/>
            <person name="Grigoriev I.V."/>
            <person name="Martin F.M."/>
            <person name="Hacquard S."/>
        </authorList>
    </citation>
    <scope>NUCLEOTIDE SEQUENCE</scope>
    <source>
        <strain evidence="9">MPI-CAGE-CH-0230</strain>
    </source>
</reference>
<dbReference type="InterPro" id="IPR036317">
    <property type="entry name" value="Cullin_homology_sf"/>
</dbReference>
<dbReference type="EMBL" id="JAGTJQ010000005">
    <property type="protein sequence ID" value="KAH7030972.1"/>
    <property type="molecule type" value="Genomic_DNA"/>
</dbReference>
<dbReference type="InterPro" id="IPR059120">
    <property type="entry name" value="Cullin-like_AB"/>
</dbReference>
<evidence type="ECO:0000256" key="1">
    <source>
        <dbReference type="ARBA" id="ARBA00016068"/>
    </source>
</evidence>
<feature type="region of interest" description="Disordered" evidence="7">
    <location>
        <begin position="54"/>
        <end position="107"/>
    </location>
</feature>
<keyword evidence="3" id="KW-0498">Mitosis</keyword>
<keyword evidence="10" id="KW-1185">Reference proteome</keyword>
<evidence type="ECO:0000256" key="4">
    <source>
        <dbReference type="ARBA" id="ARBA00022786"/>
    </source>
</evidence>
<dbReference type="InterPro" id="IPR016158">
    <property type="entry name" value="Cullin_homology"/>
</dbReference>
<dbReference type="Gene3D" id="1.20.1310.10">
    <property type="entry name" value="Cullin Repeats"/>
    <property type="match status" value="1"/>
</dbReference>
<dbReference type="GO" id="GO:0031625">
    <property type="term" value="F:ubiquitin protein ligase binding"/>
    <property type="evidence" value="ECO:0007669"/>
    <property type="project" value="InterPro"/>
</dbReference>
<dbReference type="SUPFAM" id="SSF46785">
    <property type="entry name" value="Winged helix' DNA-binding domain"/>
    <property type="match status" value="1"/>
</dbReference>
<evidence type="ECO:0000259" key="8">
    <source>
        <dbReference type="PROSITE" id="PS50069"/>
    </source>
</evidence>
<dbReference type="SUPFAM" id="SSF75632">
    <property type="entry name" value="Cullin homology domain"/>
    <property type="match status" value="1"/>
</dbReference>
<sequence>MMMSTAGSAQVRPRWNSRQRRAIQAVFPAEIISQPTPHSTPAVAALAQGQSFGMLPPQSSAWNSQETGPAAEVQTPSRSRLPQQQQQGLPPTSPENPHAHHQTRYDRSWHRVTSCIALPPSVTAEDSFGTIPAASQDIDGDGGFEDALQDVLQPATRLPLANSTENIIDWHTQQVRHHYVNHVLPLLEVCNGYTDQTQVLLGSIRTLEAAQRQYLYGLTLVARGLHPDAADRALRKFNGDLHAIVGNSMSSSLLAALKTVLSQLMRVVLGLKTRSQGLQGSKGPDPARSRVQIHQLIDSLCQVGLAGERFQTVFAELLNDMMVIYVHESFAGKWCAEVDVDMVPRPSFQSLLPPASISKLADWIENEYSRLAVEVTSKLDSIHVSWTEVEKWKDIAVGRLAALRIQELFDMILNWPESSGGIEDLRFSVTTPGRRLQLTQAFSGALEQRLLHPGRSTLEILRTYIAMIRAFHKLDHSRVLLDRVAYPLQLYLCTREDTVRIIVTGLLSNPRELDEETRQNKLVELVELLHDPSQYQSERQDEEWDDLNWVPPPVDAGLNYKRRRSEDVIGTLIGAVGSPEVFIKEFQTIIGQRLLSDQTGFEQEVEVLELLKKRFGEPSLQACDVMIKDIQDSRRLNAVIQKAAQSQSARVAHDWSIRARILSRLFWPDMGEERFALPSRVLNMQKTYEDIFSHLKPSRKVKWLNHLGQATVELELEDRTIRKVVHTYEAVVIHAFSDEGQASWSFDDLWMRLEMDEDLLTAALEFWQRQQVLAKVGDQYTVIEQLPDAQEQQQQQEGSELSTAHAAAASASPRKPAKTAGMSEKEKQQRQVYWQFIVGMLTNSSAVMPLGQIAMMMKMLIADGFPWSNEELQEFLAEKVADGELELVGGKYKLVKK</sequence>
<comment type="caution">
    <text evidence="9">The sequence shown here is derived from an EMBL/GenBank/DDBJ whole genome shotgun (WGS) entry which is preliminary data.</text>
</comment>
<feature type="compositionally biased region" description="Low complexity" evidence="7">
    <location>
        <begin position="790"/>
        <end position="820"/>
    </location>
</feature>
<keyword evidence="2" id="KW-0132">Cell division</keyword>
<proteinExistence type="inferred from homology"/>
<dbReference type="AlphaFoldDB" id="A0A9P8Y6Q1"/>
<evidence type="ECO:0000256" key="2">
    <source>
        <dbReference type="ARBA" id="ARBA00022618"/>
    </source>
</evidence>
<gene>
    <name evidence="9" type="ORF">B0I36DRAFT_322915</name>
</gene>
<dbReference type="GO" id="GO:0006511">
    <property type="term" value="P:ubiquitin-dependent protein catabolic process"/>
    <property type="evidence" value="ECO:0007669"/>
    <property type="project" value="InterPro"/>
</dbReference>
<dbReference type="Proteomes" id="UP000756346">
    <property type="component" value="Unassembled WGS sequence"/>
</dbReference>
<dbReference type="OrthoDB" id="5581181at2759"/>
<dbReference type="InterPro" id="IPR036390">
    <property type="entry name" value="WH_DNA-bd_sf"/>
</dbReference>
<dbReference type="InterPro" id="IPR057975">
    <property type="entry name" value="TPR_ANAPC2"/>
</dbReference>
<dbReference type="Pfam" id="PF25773">
    <property type="entry name" value="TPR_ANAPC2"/>
    <property type="match status" value="1"/>
</dbReference>
<keyword evidence="4" id="KW-0833">Ubl conjugation pathway</keyword>
<dbReference type="InterPro" id="IPR014786">
    <property type="entry name" value="ANAPC2_C"/>
</dbReference>
<name>A0A9P8Y6Q1_9PEZI</name>
<dbReference type="GO" id="GO:0070979">
    <property type="term" value="P:protein K11-linked ubiquitination"/>
    <property type="evidence" value="ECO:0007669"/>
    <property type="project" value="TreeGrafter"/>
</dbReference>
<dbReference type="GO" id="GO:0007091">
    <property type="term" value="P:metaphase/anaphase transition of mitotic cell cycle"/>
    <property type="evidence" value="ECO:0007669"/>
    <property type="project" value="TreeGrafter"/>
</dbReference>
<dbReference type="InterPro" id="IPR036388">
    <property type="entry name" value="WH-like_DNA-bd_sf"/>
</dbReference>
<evidence type="ECO:0000256" key="7">
    <source>
        <dbReference type="SAM" id="MobiDB-lite"/>
    </source>
</evidence>
<evidence type="ECO:0000256" key="6">
    <source>
        <dbReference type="PROSITE-ProRule" id="PRU00330"/>
    </source>
</evidence>
<dbReference type="SMART" id="SM01013">
    <property type="entry name" value="APC2"/>
    <property type="match status" value="1"/>
</dbReference>
<evidence type="ECO:0000256" key="3">
    <source>
        <dbReference type="ARBA" id="ARBA00022776"/>
    </source>
</evidence>
<dbReference type="PROSITE" id="PS50069">
    <property type="entry name" value="CULLIN_2"/>
    <property type="match status" value="1"/>
</dbReference>
<dbReference type="Gene3D" id="1.10.10.10">
    <property type="entry name" value="Winged helix-like DNA-binding domain superfamily/Winged helix DNA-binding domain"/>
    <property type="match status" value="1"/>
</dbReference>